<dbReference type="Pfam" id="PF04082">
    <property type="entry name" value="Fungal_trans"/>
    <property type="match status" value="1"/>
</dbReference>
<dbReference type="PROSITE" id="PS50048">
    <property type="entry name" value="ZN2_CY6_FUNGAL_2"/>
    <property type="match status" value="1"/>
</dbReference>
<feature type="region of interest" description="Disordered" evidence="4">
    <location>
        <begin position="1"/>
        <end position="38"/>
    </location>
</feature>
<gene>
    <name evidence="6" type="ORF">BU23DRAFT_577161</name>
</gene>
<evidence type="ECO:0000259" key="5">
    <source>
        <dbReference type="PROSITE" id="PS50048"/>
    </source>
</evidence>
<proteinExistence type="predicted"/>
<feature type="region of interest" description="Disordered" evidence="4">
    <location>
        <begin position="855"/>
        <end position="880"/>
    </location>
</feature>
<dbReference type="EMBL" id="ML976659">
    <property type="protein sequence ID" value="KAF1978952.1"/>
    <property type="molecule type" value="Genomic_DNA"/>
</dbReference>
<keyword evidence="2" id="KW-0479">Metal-binding</keyword>
<feature type="compositionally biased region" description="Gly residues" evidence="4">
    <location>
        <begin position="120"/>
        <end position="141"/>
    </location>
</feature>
<dbReference type="PANTHER" id="PTHR31001:SF50">
    <property type="entry name" value="ZN(II)2CYS6 TRANSCRIPTION FACTOR (EUROFUNG)"/>
    <property type="match status" value="1"/>
</dbReference>
<dbReference type="GO" id="GO:0008270">
    <property type="term" value="F:zinc ion binding"/>
    <property type="evidence" value="ECO:0007669"/>
    <property type="project" value="InterPro"/>
</dbReference>
<feature type="compositionally biased region" description="Polar residues" evidence="4">
    <location>
        <begin position="741"/>
        <end position="755"/>
    </location>
</feature>
<dbReference type="GO" id="GO:0003677">
    <property type="term" value="F:DNA binding"/>
    <property type="evidence" value="ECO:0007669"/>
    <property type="project" value="InterPro"/>
</dbReference>
<feature type="region of interest" description="Disordered" evidence="4">
    <location>
        <begin position="106"/>
        <end position="146"/>
    </location>
</feature>
<dbReference type="AlphaFoldDB" id="A0A6A5VTA5"/>
<dbReference type="GO" id="GO:0006351">
    <property type="term" value="P:DNA-templated transcription"/>
    <property type="evidence" value="ECO:0007669"/>
    <property type="project" value="InterPro"/>
</dbReference>
<dbReference type="InterPro" id="IPR001138">
    <property type="entry name" value="Zn2Cys6_DnaBD"/>
</dbReference>
<accession>A0A6A5VTA5</accession>
<dbReference type="Proteomes" id="UP000800036">
    <property type="component" value="Unassembled WGS sequence"/>
</dbReference>
<reference evidence="6" key="1">
    <citation type="journal article" date="2020" name="Stud. Mycol.">
        <title>101 Dothideomycetes genomes: a test case for predicting lifestyles and emergence of pathogens.</title>
        <authorList>
            <person name="Haridas S."/>
            <person name="Albert R."/>
            <person name="Binder M."/>
            <person name="Bloem J."/>
            <person name="Labutti K."/>
            <person name="Salamov A."/>
            <person name="Andreopoulos B."/>
            <person name="Baker S."/>
            <person name="Barry K."/>
            <person name="Bills G."/>
            <person name="Bluhm B."/>
            <person name="Cannon C."/>
            <person name="Castanera R."/>
            <person name="Culley D."/>
            <person name="Daum C."/>
            <person name="Ezra D."/>
            <person name="Gonzalez J."/>
            <person name="Henrissat B."/>
            <person name="Kuo A."/>
            <person name="Liang C."/>
            <person name="Lipzen A."/>
            <person name="Lutzoni F."/>
            <person name="Magnuson J."/>
            <person name="Mondo S."/>
            <person name="Nolan M."/>
            <person name="Ohm R."/>
            <person name="Pangilinan J."/>
            <person name="Park H.-J."/>
            <person name="Ramirez L."/>
            <person name="Alfaro M."/>
            <person name="Sun H."/>
            <person name="Tritt A."/>
            <person name="Yoshinaga Y."/>
            <person name="Zwiers L.-H."/>
            <person name="Turgeon B."/>
            <person name="Goodwin S."/>
            <person name="Spatafora J."/>
            <person name="Crous P."/>
            <person name="Grigoriev I."/>
        </authorList>
    </citation>
    <scope>NUCLEOTIDE SEQUENCE</scope>
    <source>
        <strain evidence="6">CBS 107.79</strain>
    </source>
</reference>
<evidence type="ECO:0000256" key="3">
    <source>
        <dbReference type="ARBA" id="ARBA00023242"/>
    </source>
</evidence>
<evidence type="ECO:0000256" key="2">
    <source>
        <dbReference type="ARBA" id="ARBA00022723"/>
    </source>
</evidence>
<dbReference type="SMART" id="SM00066">
    <property type="entry name" value="GAL4"/>
    <property type="match status" value="1"/>
</dbReference>
<dbReference type="PANTHER" id="PTHR31001">
    <property type="entry name" value="UNCHARACTERIZED TRANSCRIPTIONAL REGULATORY PROTEIN"/>
    <property type="match status" value="1"/>
</dbReference>
<organism evidence="6 7">
    <name type="scientific">Bimuria novae-zelandiae CBS 107.79</name>
    <dbReference type="NCBI Taxonomy" id="1447943"/>
    <lineage>
        <taxon>Eukaryota</taxon>
        <taxon>Fungi</taxon>
        <taxon>Dikarya</taxon>
        <taxon>Ascomycota</taxon>
        <taxon>Pezizomycotina</taxon>
        <taxon>Dothideomycetes</taxon>
        <taxon>Pleosporomycetidae</taxon>
        <taxon>Pleosporales</taxon>
        <taxon>Massarineae</taxon>
        <taxon>Didymosphaeriaceae</taxon>
        <taxon>Bimuria</taxon>
    </lineage>
</organism>
<protein>
    <recommendedName>
        <fullName evidence="5">Zn(2)-C6 fungal-type domain-containing protein</fullName>
    </recommendedName>
</protein>
<evidence type="ECO:0000313" key="6">
    <source>
        <dbReference type="EMBL" id="KAF1978952.1"/>
    </source>
</evidence>
<dbReference type="GO" id="GO:0005634">
    <property type="term" value="C:nucleus"/>
    <property type="evidence" value="ECO:0007669"/>
    <property type="project" value="UniProtKB-SubCell"/>
</dbReference>
<sequence>MTDDVLHTAPAGAGDRISKPLSGGSFSAVSGAAGAGLNPRSCVTCRRRKVKCDKKQPCSNCARAKIECIFPGPGRAPRKSRKPQDGELMERLRRLEGVVQSLNAQVEEHEQQDAERERNGGGGDGDGDGAGACPNGSGGDAGACPNGSDQGASVVVDNSVEGLETRFGRLVVDQGRSRYINNSFWASLNNEVEDLRSILIEESDDDDEHDEESSFSAQHQGFIFSYSSTSVDMLALHPPQHNAHLFWEVFKDNVDPLIKVLHVPTFEPVLLEAISNPEKVSKSLEPLIFAIYYGAVTSMTPQECAEKCGEDRNTLLHRYRFGLEQGLARANFLFCDEIVILQAFVVFLILLRRNDDARRIWTLTGLAVRIAQTLGIHRDGAHFGLKPFDIEMRRRLWWQVCILDARSSEDHGCDPTIVEAQFDTKMPLNINDSDIDPSMTEFPKERHGFTDLTFCLIRFEVTNIFRRILYVPPGPSRCNYFFSGLTIPQKEKWISDCHQRLEEKYLKDCDMSIPLCWVTATISRLVMSKMWLVVYHPHQRKDGGISLPQETKDKLFITSLENIEYSILLETEARTMKWGWLFRTYVQWHAIAFLLSELCVRTKGEAVDRAWRALETTAGRWWYPLGDASPYRKGKAGCLWKPLRKLMAKAQNARQKELALERASQALKTGGPFYTDFSTLTDQLNGRDANNQPDPESLDRMLRPAAPKLGEIPAAQAPTTGNWAGSPKSGTLSECSFAADTPNSSNSRSLPTNGSVKEEQPDQLEAFNALSEHGIDYLMADVMGGFSFPDTASVSDNASNVDLSNPLMDPHPSLPDLTSQGLQNGNLYANTNAHPLPNTSFTTGISPFPPTRANDNGNSGFANAIGDSPQGNSGGSSGSPLLDGANMDWAVWDDLVNQYGMEGMQQMGGVGGAGGAGHLGMVHWF</sequence>
<dbReference type="CDD" id="cd12148">
    <property type="entry name" value="fungal_TF_MHR"/>
    <property type="match status" value="1"/>
</dbReference>
<feature type="region of interest" description="Disordered" evidence="4">
    <location>
        <begin position="711"/>
        <end position="760"/>
    </location>
</feature>
<feature type="compositionally biased region" description="Polar residues" evidence="4">
    <location>
        <begin position="717"/>
        <end position="734"/>
    </location>
</feature>
<dbReference type="OrthoDB" id="3989227at2759"/>
<evidence type="ECO:0000256" key="4">
    <source>
        <dbReference type="SAM" id="MobiDB-lite"/>
    </source>
</evidence>
<feature type="compositionally biased region" description="Low complexity" evidence="4">
    <location>
        <begin position="22"/>
        <end position="36"/>
    </location>
</feature>
<dbReference type="InterPro" id="IPR050613">
    <property type="entry name" value="Sec_Metabolite_Reg"/>
</dbReference>
<evidence type="ECO:0000313" key="7">
    <source>
        <dbReference type="Proteomes" id="UP000800036"/>
    </source>
</evidence>
<feature type="domain" description="Zn(2)-C6 fungal-type" evidence="5">
    <location>
        <begin position="41"/>
        <end position="70"/>
    </location>
</feature>
<keyword evidence="7" id="KW-1185">Reference proteome</keyword>
<dbReference type="SUPFAM" id="SSF57701">
    <property type="entry name" value="Zn2/Cys6 DNA-binding domain"/>
    <property type="match status" value="1"/>
</dbReference>
<dbReference type="InterPro" id="IPR007219">
    <property type="entry name" value="XnlR_reg_dom"/>
</dbReference>
<dbReference type="PROSITE" id="PS00463">
    <property type="entry name" value="ZN2_CY6_FUNGAL_1"/>
    <property type="match status" value="1"/>
</dbReference>
<dbReference type="CDD" id="cd00067">
    <property type="entry name" value="GAL4"/>
    <property type="match status" value="1"/>
</dbReference>
<evidence type="ECO:0000256" key="1">
    <source>
        <dbReference type="ARBA" id="ARBA00004123"/>
    </source>
</evidence>
<dbReference type="GO" id="GO:0000981">
    <property type="term" value="F:DNA-binding transcription factor activity, RNA polymerase II-specific"/>
    <property type="evidence" value="ECO:0007669"/>
    <property type="project" value="InterPro"/>
</dbReference>
<feature type="compositionally biased region" description="Basic and acidic residues" evidence="4">
    <location>
        <begin position="106"/>
        <end position="119"/>
    </location>
</feature>
<dbReference type="InterPro" id="IPR036864">
    <property type="entry name" value="Zn2-C6_fun-type_DNA-bd_sf"/>
</dbReference>
<name>A0A6A5VTA5_9PLEO</name>
<dbReference type="SMART" id="SM00906">
    <property type="entry name" value="Fungal_trans"/>
    <property type="match status" value="1"/>
</dbReference>
<dbReference type="Gene3D" id="4.10.240.10">
    <property type="entry name" value="Zn(2)-C6 fungal-type DNA-binding domain"/>
    <property type="match status" value="1"/>
</dbReference>
<comment type="subcellular location">
    <subcellularLocation>
        <location evidence="1">Nucleus</location>
    </subcellularLocation>
</comment>
<keyword evidence="3" id="KW-0539">Nucleus</keyword>
<dbReference type="Pfam" id="PF00172">
    <property type="entry name" value="Zn_clus"/>
    <property type="match status" value="1"/>
</dbReference>